<dbReference type="EMBL" id="ACBZ01000121">
    <property type="protein sequence ID" value="EEG48856.1"/>
    <property type="molecule type" value="Genomic_DNA"/>
</dbReference>
<accession>C0CN03</accession>
<reference evidence="1 2" key="2">
    <citation type="submission" date="2009-02" db="EMBL/GenBank/DDBJ databases">
        <title>Draft genome sequence of Blautia hydrogenotrophica DSM 10507 (Ruminococcus hydrogenotrophicus DSM 10507).</title>
        <authorList>
            <person name="Sudarsanam P."/>
            <person name="Ley R."/>
            <person name="Guruge J."/>
            <person name="Turnbaugh P.J."/>
            <person name="Mahowald M."/>
            <person name="Liep D."/>
            <person name="Gordon J."/>
        </authorList>
    </citation>
    <scope>NUCLEOTIDE SEQUENCE [LARGE SCALE GENOMIC DNA]</scope>
    <source>
        <strain evidence="2">DSM 10507 / JCM 14656 / S5a33</strain>
    </source>
</reference>
<dbReference type="HOGENOM" id="CLU_3132879_0_0_9"/>
<comment type="caution">
    <text evidence="1">The sequence shown here is derived from an EMBL/GenBank/DDBJ whole genome shotgun (WGS) entry which is preliminary data.</text>
</comment>
<evidence type="ECO:0000313" key="1">
    <source>
        <dbReference type="EMBL" id="EEG48856.1"/>
    </source>
</evidence>
<gene>
    <name evidence="1" type="ORF">RUMHYD_02241</name>
</gene>
<sequence length="49" mass="5851">MKIQYFLPPLFTLLLIFNAKLYKSKEKLQVLQKIPIHKRMLIAFFSKIG</sequence>
<proteinExistence type="predicted"/>
<evidence type="ECO:0000313" key="2">
    <source>
        <dbReference type="Proteomes" id="UP000003100"/>
    </source>
</evidence>
<dbReference type="AlphaFoldDB" id="C0CN03"/>
<name>C0CN03_BLAHS</name>
<dbReference type="Proteomes" id="UP000003100">
    <property type="component" value="Unassembled WGS sequence"/>
</dbReference>
<organism evidence="1 2">
    <name type="scientific">Blautia hydrogenotrophica (strain DSM 10507 / JCM 14656 / S5a33)</name>
    <name type="common">Ruminococcus hydrogenotrophicus</name>
    <dbReference type="NCBI Taxonomy" id="476272"/>
    <lineage>
        <taxon>Bacteria</taxon>
        <taxon>Bacillati</taxon>
        <taxon>Bacillota</taxon>
        <taxon>Clostridia</taxon>
        <taxon>Lachnospirales</taxon>
        <taxon>Lachnospiraceae</taxon>
        <taxon>Blautia</taxon>
    </lineage>
</organism>
<keyword evidence="2" id="KW-1185">Reference proteome</keyword>
<reference evidence="1 2" key="1">
    <citation type="submission" date="2009-01" db="EMBL/GenBank/DDBJ databases">
        <authorList>
            <person name="Fulton L."/>
            <person name="Clifton S."/>
            <person name="Fulton B."/>
            <person name="Xu J."/>
            <person name="Minx P."/>
            <person name="Pepin K.H."/>
            <person name="Johnson M."/>
            <person name="Bhonagiri V."/>
            <person name="Nash W.E."/>
            <person name="Mardis E.R."/>
            <person name="Wilson R.K."/>
        </authorList>
    </citation>
    <scope>NUCLEOTIDE SEQUENCE [LARGE SCALE GENOMIC DNA]</scope>
    <source>
        <strain evidence="2">DSM 10507 / JCM 14656 / S5a33</strain>
    </source>
</reference>
<protein>
    <submittedName>
        <fullName evidence="1">Uncharacterized protein</fullName>
    </submittedName>
</protein>